<dbReference type="NCBIfam" id="TIGR00124">
    <property type="entry name" value="cit_ly_ligase"/>
    <property type="match status" value="1"/>
</dbReference>
<dbReference type="GO" id="GO:0008771">
    <property type="term" value="F:[citrate (pro-3S)-lyase] ligase activity"/>
    <property type="evidence" value="ECO:0007669"/>
    <property type="project" value="UniProtKB-EC"/>
</dbReference>
<dbReference type="NCBIfam" id="TIGR00125">
    <property type="entry name" value="cyt_tran_rel"/>
    <property type="match status" value="1"/>
</dbReference>
<protein>
    <recommendedName>
        <fullName evidence="3">[Citrate [pro-3S]-lyase] ligase</fullName>
        <ecNumber evidence="3">6.2.1.22</ecNumber>
    </recommendedName>
</protein>
<dbReference type="PIRSF" id="PIRSF005751">
    <property type="entry name" value="Acet_citr_lig"/>
    <property type="match status" value="1"/>
</dbReference>
<dbReference type="Proteomes" id="UP000198668">
    <property type="component" value="Unassembled WGS sequence"/>
</dbReference>
<proteinExistence type="predicted"/>
<gene>
    <name evidence="5" type="ORF">SAMN04489868_10838</name>
</gene>
<evidence type="ECO:0000259" key="4">
    <source>
        <dbReference type="PROSITE" id="PS51186"/>
    </source>
</evidence>
<keyword evidence="1 3" id="KW-0547">Nucleotide-binding</keyword>
<dbReference type="RefSeq" id="WP_092091749.1">
    <property type="nucleotide sequence ID" value="NZ_FOQE01000008.1"/>
</dbReference>
<dbReference type="GO" id="GO:0016747">
    <property type="term" value="F:acyltransferase activity, transferring groups other than amino-acyl groups"/>
    <property type="evidence" value="ECO:0007669"/>
    <property type="project" value="InterPro"/>
</dbReference>
<dbReference type="SUPFAM" id="SSF55729">
    <property type="entry name" value="Acyl-CoA N-acyltransferases (Nat)"/>
    <property type="match status" value="1"/>
</dbReference>
<organism evidence="5 6">
    <name type="scientific">Pisciglobus halotolerans</name>
    <dbReference type="NCBI Taxonomy" id="745365"/>
    <lineage>
        <taxon>Bacteria</taxon>
        <taxon>Bacillati</taxon>
        <taxon>Bacillota</taxon>
        <taxon>Bacilli</taxon>
        <taxon>Lactobacillales</taxon>
        <taxon>Carnobacteriaceae</taxon>
    </lineage>
</organism>
<dbReference type="InterPro" id="IPR013166">
    <property type="entry name" value="Citrate_lyase_ligase_C"/>
</dbReference>
<name>A0A1I3BP87_9LACT</name>
<dbReference type="GO" id="GO:0016829">
    <property type="term" value="F:lyase activity"/>
    <property type="evidence" value="ECO:0007669"/>
    <property type="project" value="UniProtKB-KW"/>
</dbReference>
<keyword evidence="2 3" id="KW-0067">ATP-binding</keyword>
<dbReference type="InterPro" id="IPR000182">
    <property type="entry name" value="GNAT_dom"/>
</dbReference>
<keyword evidence="3 5" id="KW-0436">Ligase</keyword>
<dbReference type="AlphaFoldDB" id="A0A1I3BP87"/>
<dbReference type="PROSITE" id="PS51186">
    <property type="entry name" value="GNAT"/>
    <property type="match status" value="1"/>
</dbReference>
<dbReference type="InterPro" id="IPR004821">
    <property type="entry name" value="Cyt_trans-like"/>
</dbReference>
<dbReference type="InterPro" id="IPR016181">
    <property type="entry name" value="Acyl_CoA_acyltransferase"/>
</dbReference>
<evidence type="ECO:0000313" key="5">
    <source>
        <dbReference type="EMBL" id="SFH64105.1"/>
    </source>
</evidence>
<dbReference type="Gene3D" id="3.40.630.30">
    <property type="match status" value="1"/>
</dbReference>
<dbReference type="PANTHER" id="PTHR40599:SF1">
    <property type="entry name" value="[CITRATE [PRO-3S]-LYASE] LIGASE"/>
    <property type="match status" value="1"/>
</dbReference>
<comment type="function">
    <text evidence="3">Acetylation of prosthetic group (2-(5''-phosphoribosyl)-3'-dephosphocoenzyme-A) of the gamma subunit of citrate lyase.</text>
</comment>
<evidence type="ECO:0000256" key="3">
    <source>
        <dbReference type="PIRNR" id="PIRNR005751"/>
    </source>
</evidence>
<dbReference type="SUPFAM" id="SSF52374">
    <property type="entry name" value="Nucleotidylyl transferase"/>
    <property type="match status" value="1"/>
</dbReference>
<evidence type="ECO:0000256" key="2">
    <source>
        <dbReference type="ARBA" id="ARBA00022840"/>
    </source>
</evidence>
<dbReference type="GO" id="GO:0005524">
    <property type="term" value="F:ATP binding"/>
    <property type="evidence" value="ECO:0007669"/>
    <property type="project" value="UniProtKB-UniRule"/>
</dbReference>
<dbReference type="Gene3D" id="3.40.50.620">
    <property type="entry name" value="HUPs"/>
    <property type="match status" value="1"/>
</dbReference>
<evidence type="ECO:0000313" key="6">
    <source>
        <dbReference type="Proteomes" id="UP000198668"/>
    </source>
</evidence>
<keyword evidence="5" id="KW-0456">Lyase</keyword>
<sequence>MDFQLKRLWVKKSKKDYQRWEKLLHHAGIRTEENVQYTVGLFDGEKLIGTGSIADNVLKCLAVCKDYTGGGAINQLVSHLMNLVFEKGETACYVYTKPAATLSFQHLGFKEIARVEELVFMEKASFGFESYLQALSQSVVEGDRIAGIVMNANPFTKGHQYLIEAAAKENDWVHVFVLSEDISVFPATDRKNLVHKGIQHLDNVSIHDTKSYLVSSATFPSYFLTENSDVTQIQAKLDATIFRDSIAPTLNIHFRYVGEEPYSEATRIYNEAMTEVFDHHIQLTILSRKETDGEVISASRVRALLAANKLKEIKPLVPQTTFDYLKTQKGKEIQLKLQDKE</sequence>
<dbReference type="SMART" id="SM00764">
    <property type="entry name" value="Citrate_ly_lig"/>
    <property type="match status" value="1"/>
</dbReference>
<reference evidence="5 6" key="1">
    <citation type="submission" date="2016-10" db="EMBL/GenBank/DDBJ databases">
        <authorList>
            <person name="de Groot N.N."/>
        </authorList>
    </citation>
    <scope>NUCLEOTIDE SEQUENCE [LARGE SCALE GENOMIC DNA]</scope>
    <source>
        <strain evidence="5 6">DSM 27630</strain>
    </source>
</reference>
<dbReference type="PANTHER" id="PTHR40599">
    <property type="entry name" value="[CITRATE [PRO-3S]-LYASE] LIGASE"/>
    <property type="match status" value="1"/>
</dbReference>
<comment type="catalytic activity">
    <reaction evidence="3">
        <text>holo-[citrate lyase ACP] + acetate + ATP = acetyl-[citrate lyase ACP] + AMP + diphosphate</text>
        <dbReference type="Rhea" id="RHEA:23788"/>
        <dbReference type="Rhea" id="RHEA-COMP:10158"/>
        <dbReference type="Rhea" id="RHEA-COMP:13710"/>
        <dbReference type="ChEBI" id="CHEBI:30089"/>
        <dbReference type="ChEBI" id="CHEBI:30616"/>
        <dbReference type="ChEBI" id="CHEBI:33019"/>
        <dbReference type="ChEBI" id="CHEBI:82683"/>
        <dbReference type="ChEBI" id="CHEBI:137976"/>
        <dbReference type="ChEBI" id="CHEBI:456215"/>
        <dbReference type="EC" id="6.2.1.22"/>
    </reaction>
</comment>
<evidence type="ECO:0000256" key="1">
    <source>
        <dbReference type="ARBA" id="ARBA00022741"/>
    </source>
</evidence>
<dbReference type="EC" id="6.2.1.22" evidence="3"/>
<keyword evidence="6" id="KW-1185">Reference proteome</keyword>
<feature type="domain" description="N-acetyltransferase" evidence="4">
    <location>
        <begin position="1"/>
        <end position="133"/>
    </location>
</feature>
<dbReference type="InterPro" id="IPR005216">
    <property type="entry name" value="Citrate_lyase_ligase"/>
</dbReference>
<accession>A0A1I3BP87</accession>
<dbReference type="OrthoDB" id="9779753at2"/>
<dbReference type="EMBL" id="FOQE01000008">
    <property type="protein sequence ID" value="SFH64105.1"/>
    <property type="molecule type" value="Genomic_DNA"/>
</dbReference>
<dbReference type="InterPro" id="IPR014729">
    <property type="entry name" value="Rossmann-like_a/b/a_fold"/>
</dbReference>
<dbReference type="Pfam" id="PF08218">
    <property type="entry name" value="Citrate_ly_lig"/>
    <property type="match status" value="1"/>
</dbReference>